<proteinExistence type="inferred from homology"/>
<keyword evidence="3 5" id="KW-0456">Lyase</keyword>
<dbReference type="InterPro" id="IPR000891">
    <property type="entry name" value="PYR_CT"/>
</dbReference>
<dbReference type="Proteomes" id="UP000530928">
    <property type="component" value="Unassembled WGS sequence"/>
</dbReference>
<comment type="caution">
    <text evidence="5">The sequence shown here is derived from an EMBL/GenBank/DDBJ whole genome shotgun (WGS) entry which is preliminary data.</text>
</comment>
<dbReference type="FunFam" id="3.20.20.70:FF:000071">
    <property type="entry name" value="Hydroxymethylglutaryl-CoA lyase"/>
    <property type="match status" value="1"/>
</dbReference>
<dbReference type="PANTHER" id="PTHR42738">
    <property type="entry name" value="HYDROXYMETHYLGLUTARYL-COA LYASE"/>
    <property type="match status" value="1"/>
</dbReference>
<keyword evidence="2" id="KW-0479">Metal-binding</keyword>
<dbReference type="PANTHER" id="PTHR42738:SF7">
    <property type="entry name" value="HYDROXYMETHYLGLUTARYL-COA LYASE"/>
    <property type="match status" value="1"/>
</dbReference>
<dbReference type="InterPro" id="IPR013785">
    <property type="entry name" value="Aldolase_TIM"/>
</dbReference>
<accession>A0A7W0CGJ5</accession>
<dbReference type="AlphaFoldDB" id="A0A7W0CGJ5"/>
<dbReference type="EC" id="4.1.3.4" evidence="5"/>
<dbReference type="RefSeq" id="WP_181609554.1">
    <property type="nucleotide sequence ID" value="NZ_BAABAM010000006.1"/>
</dbReference>
<dbReference type="NCBIfam" id="NF004283">
    <property type="entry name" value="PRK05692.1"/>
    <property type="match status" value="1"/>
</dbReference>
<dbReference type="CDD" id="cd07938">
    <property type="entry name" value="DRE_TIM_HMGL"/>
    <property type="match status" value="1"/>
</dbReference>
<dbReference type="GO" id="GO:0006552">
    <property type="term" value="P:L-leucine catabolic process"/>
    <property type="evidence" value="ECO:0007669"/>
    <property type="project" value="TreeGrafter"/>
</dbReference>
<evidence type="ECO:0000313" key="6">
    <source>
        <dbReference type="Proteomes" id="UP000530928"/>
    </source>
</evidence>
<evidence type="ECO:0000256" key="1">
    <source>
        <dbReference type="ARBA" id="ARBA00009405"/>
    </source>
</evidence>
<dbReference type="Pfam" id="PF00682">
    <property type="entry name" value="HMGL-like"/>
    <property type="match status" value="1"/>
</dbReference>
<protein>
    <submittedName>
        <fullName evidence="5">Hydroxymethylglutaryl-CoA lyase</fullName>
        <ecNumber evidence="5">4.1.3.4</ecNumber>
    </submittedName>
</protein>
<dbReference type="GO" id="GO:0046872">
    <property type="term" value="F:metal ion binding"/>
    <property type="evidence" value="ECO:0007669"/>
    <property type="project" value="UniProtKB-KW"/>
</dbReference>
<evidence type="ECO:0000256" key="3">
    <source>
        <dbReference type="ARBA" id="ARBA00023239"/>
    </source>
</evidence>
<dbReference type="InterPro" id="IPR043594">
    <property type="entry name" value="HMGL"/>
</dbReference>
<evidence type="ECO:0000313" key="5">
    <source>
        <dbReference type="EMBL" id="MBA2890766.1"/>
    </source>
</evidence>
<evidence type="ECO:0000259" key="4">
    <source>
        <dbReference type="PROSITE" id="PS50991"/>
    </source>
</evidence>
<dbReference type="SUPFAM" id="SSF51569">
    <property type="entry name" value="Aldolase"/>
    <property type="match status" value="1"/>
</dbReference>
<dbReference type="GO" id="GO:0046951">
    <property type="term" value="P:ketone body biosynthetic process"/>
    <property type="evidence" value="ECO:0007669"/>
    <property type="project" value="TreeGrafter"/>
</dbReference>
<evidence type="ECO:0000256" key="2">
    <source>
        <dbReference type="ARBA" id="ARBA00022723"/>
    </source>
</evidence>
<organism evidence="5 6">
    <name type="scientific">Nonomuraea soli</name>
    <dbReference type="NCBI Taxonomy" id="1032476"/>
    <lineage>
        <taxon>Bacteria</taxon>
        <taxon>Bacillati</taxon>
        <taxon>Actinomycetota</taxon>
        <taxon>Actinomycetes</taxon>
        <taxon>Streptosporangiales</taxon>
        <taxon>Streptosporangiaceae</taxon>
        <taxon>Nonomuraea</taxon>
    </lineage>
</organism>
<comment type="similarity">
    <text evidence="1">Belongs to the HMG-CoA lyase family.</text>
</comment>
<dbReference type="PROSITE" id="PS50991">
    <property type="entry name" value="PYR_CT"/>
    <property type="match status" value="1"/>
</dbReference>
<reference evidence="5 6" key="1">
    <citation type="submission" date="2020-07" db="EMBL/GenBank/DDBJ databases">
        <title>Genomic Encyclopedia of Type Strains, Phase IV (KMG-IV): sequencing the most valuable type-strain genomes for metagenomic binning, comparative biology and taxonomic classification.</title>
        <authorList>
            <person name="Goeker M."/>
        </authorList>
    </citation>
    <scope>NUCLEOTIDE SEQUENCE [LARGE SCALE GENOMIC DNA]</scope>
    <source>
        <strain evidence="5 6">DSM 45533</strain>
    </source>
</reference>
<keyword evidence="6" id="KW-1185">Reference proteome</keyword>
<dbReference type="GO" id="GO:0004419">
    <property type="term" value="F:hydroxymethylglutaryl-CoA lyase activity"/>
    <property type="evidence" value="ECO:0007669"/>
    <property type="project" value="UniProtKB-EC"/>
</dbReference>
<dbReference type="EMBL" id="JACDUR010000002">
    <property type="protein sequence ID" value="MBA2890766.1"/>
    <property type="molecule type" value="Genomic_DNA"/>
</dbReference>
<sequence>MQSANVEIVEVGPRDGLQNEKVIVPTAAKVAYIEALVAAGLRRVEAVSFVHPRLVPQMADAEDVMARVPRIPGVRYAGLVLNERGLDRALAAGVDEVNVVVVATETFSRRNQGMSVDDAVRGFGVIAERAHGAGLGVTLTVAAGFGCPFEGEVSPARVAELVRRCPGADEIAVADTIGVGVPADVRRVTAAVREVSRAPLRFHFHNTRNSGYANALTAWELGAAALDSSAGGIGGCPFAPAATGNIATEDLLYMLHRSGVATGIDLAATLSAAALIEERLGAPVPAQLGRAGTWPA</sequence>
<dbReference type="Gene3D" id="3.20.20.70">
    <property type="entry name" value="Aldolase class I"/>
    <property type="match status" value="1"/>
</dbReference>
<name>A0A7W0CGJ5_9ACTN</name>
<gene>
    <name evidence="5" type="ORF">HNR30_002107</name>
</gene>
<feature type="domain" description="Pyruvate carboxyltransferase" evidence="4">
    <location>
        <begin position="6"/>
        <end position="270"/>
    </location>
</feature>